<dbReference type="InterPro" id="IPR011250">
    <property type="entry name" value="OMP/PagP_B-barrel"/>
</dbReference>
<evidence type="ECO:0000313" key="4">
    <source>
        <dbReference type="Proteomes" id="UP000036958"/>
    </source>
</evidence>
<comment type="caution">
    <text evidence="3">The sequence shown here is derived from an EMBL/GenBank/DDBJ whole genome shotgun (WGS) entry which is preliminary data.</text>
</comment>
<sequence length="192" mass="20960">MKRIAIILLFTSFLLPATAQSPINLGLKGGINSAKLTSNLDEYNEESISKFHAGAFVRVNLGNIYVQPEGYFNTKGGELKSTSGVVSSFDLKTVDVPVLLGVHIIKKGPLGVRANAGPVFSFVTDKELNEGTTFNRDYIEDNFFGWQYGVGADFMMFTLDVRMENSSGELYSGPDLESKSKSFVISLGIKLL</sequence>
<dbReference type="Pfam" id="PF13568">
    <property type="entry name" value="OMP_b-brl_2"/>
    <property type="match status" value="1"/>
</dbReference>
<feature type="domain" description="Outer membrane protein beta-barrel" evidence="2">
    <location>
        <begin position="19"/>
        <end position="161"/>
    </location>
</feature>
<evidence type="ECO:0000313" key="3">
    <source>
        <dbReference type="EMBL" id="KOH45863.1"/>
    </source>
</evidence>
<dbReference type="RefSeq" id="WP_053180814.1">
    <property type="nucleotide sequence ID" value="NZ_LGIA01000062.1"/>
</dbReference>
<dbReference type="Proteomes" id="UP000036958">
    <property type="component" value="Unassembled WGS sequence"/>
</dbReference>
<name>A0A0L8VBX9_9BACT</name>
<keyword evidence="4" id="KW-1185">Reference proteome</keyword>
<feature type="signal peptide" evidence="1">
    <location>
        <begin position="1"/>
        <end position="19"/>
    </location>
</feature>
<dbReference type="OrthoDB" id="1001536at2"/>
<protein>
    <recommendedName>
        <fullName evidence="2">Outer membrane protein beta-barrel domain-containing protein</fullName>
    </recommendedName>
</protein>
<keyword evidence="1" id="KW-0732">Signal</keyword>
<dbReference type="SUPFAM" id="SSF56925">
    <property type="entry name" value="OMPA-like"/>
    <property type="match status" value="1"/>
</dbReference>
<organism evidence="3 4">
    <name type="scientific">Sunxiuqinia dokdonensis</name>
    <dbReference type="NCBI Taxonomy" id="1409788"/>
    <lineage>
        <taxon>Bacteria</taxon>
        <taxon>Pseudomonadati</taxon>
        <taxon>Bacteroidota</taxon>
        <taxon>Bacteroidia</taxon>
        <taxon>Marinilabiliales</taxon>
        <taxon>Prolixibacteraceae</taxon>
        <taxon>Sunxiuqinia</taxon>
    </lineage>
</organism>
<evidence type="ECO:0000259" key="2">
    <source>
        <dbReference type="Pfam" id="PF13568"/>
    </source>
</evidence>
<dbReference type="EMBL" id="LGIA01000062">
    <property type="protein sequence ID" value="KOH45863.1"/>
    <property type="molecule type" value="Genomic_DNA"/>
</dbReference>
<feature type="chain" id="PRO_5005591342" description="Outer membrane protein beta-barrel domain-containing protein" evidence="1">
    <location>
        <begin position="20"/>
        <end position="192"/>
    </location>
</feature>
<dbReference type="STRING" id="1409788.NC99_12950"/>
<proteinExistence type="predicted"/>
<evidence type="ECO:0000256" key="1">
    <source>
        <dbReference type="SAM" id="SignalP"/>
    </source>
</evidence>
<dbReference type="InterPro" id="IPR025665">
    <property type="entry name" value="Beta-barrel_OMP_2"/>
</dbReference>
<accession>A0A0L8VBX9</accession>
<reference evidence="4" key="1">
    <citation type="submission" date="2015-07" db="EMBL/GenBank/DDBJ databases">
        <title>Genome sequencing of Sunxiuqinia dokdonensis strain SK.</title>
        <authorList>
            <person name="Ahn S."/>
            <person name="Kim B.-C."/>
        </authorList>
    </citation>
    <scope>NUCLEOTIDE SEQUENCE [LARGE SCALE GENOMIC DNA]</scope>
    <source>
        <strain evidence="4">SK</strain>
    </source>
</reference>
<dbReference type="AlphaFoldDB" id="A0A0L8VBX9"/>
<gene>
    <name evidence="3" type="ORF">NC99_12950</name>
</gene>